<organism evidence="2 3">
    <name type="scientific">Candidatus Magnetoglobus multicellularis str. Araruama</name>
    <dbReference type="NCBI Taxonomy" id="890399"/>
    <lineage>
        <taxon>Bacteria</taxon>
        <taxon>Pseudomonadati</taxon>
        <taxon>Thermodesulfobacteriota</taxon>
        <taxon>Desulfobacteria</taxon>
        <taxon>Desulfobacterales</taxon>
        <taxon>Desulfobacteraceae</taxon>
        <taxon>Candidatus Magnetoglobus</taxon>
    </lineage>
</organism>
<evidence type="ECO:0000256" key="1">
    <source>
        <dbReference type="SAM" id="Phobius"/>
    </source>
</evidence>
<feature type="transmembrane region" description="Helical" evidence="1">
    <location>
        <begin position="26"/>
        <end position="46"/>
    </location>
</feature>
<name>A0A1V1P385_9BACT</name>
<evidence type="ECO:0000313" key="3">
    <source>
        <dbReference type="Proteomes" id="UP000189670"/>
    </source>
</evidence>
<keyword evidence="1" id="KW-0472">Membrane</keyword>
<dbReference type="Pfam" id="PF24838">
    <property type="entry name" value="8xMP"/>
    <property type="match status" value="1"/>
</dbReference>
<feature type="transmembrane region" description="Helical" evidence="1">
    <location>
        <begin position="53"/>
        <end position="74"/>
    </location>
</feature>
<gene>
    <name evidence="2" type="ORF">OMM_09815</name>
</gene>
<dbReference type="Proteomes" id="UP000189670">
    <property type="component" value="Unassembled WGS sequence"/>
</dbReference>
<dbReference type="EMBL" id="ATBP01000712">
    <property type="protein sequence ID" value="ETR69195.1"/>
    <property type="molecule type" value="Genomic_DNA"/>
</dbReference>
<proteinExistence type="predicted"/>
<keyword evidence="1" id="KW-0812">Transmembrane</keyword>
<comment type="caution">
    <text evidence="2">The sequence shown here is derived from an EMBL/GenBank/DDBJ whole genome shotgun (WGS) entry which is preliminary data.</text>
</comment>
<evidence type="ECO:0000313" key="2">
    <source>
        <dbReference type="EMBL" id="ETR69195.1"/>
    </source>
</evidence>
<sequence length="75" mass="8546">MEQFNTFEEYKLFIEDTAKMSDRRQLLTSTYITANAIILASIAFILKDYKPDIQFISIILVTSLLVAGISISFYG</sequence>
<reference evidence="3" key="1">
    <citation type="submission" date="2012-11" db="EMBL/GenBank/DDBJ databases">
        <authorList>
            <person name="Lucero-Rivera Y.E."/>
            <person name="Tovar-Ramirez D."/>
        </authorList>
    </citation>
    <scope>NUCLEOTIDE SEQUENCE [LARGE SCALE GENOMIC DNA]</scope>
    <source>
        <strain evidence="3">Araruama</strain>
    </source>
</reference>
<keyword evidence="1" id="KW-1133">Transmembrane helix</keyword>
<accession>A0A1V1P385</accession>
<protein>
    <submittedName>
        <fullName evidence="2">Uncharacterized protein</fullName>
    </submittedName>
</protein>
<dbReference type="InterPro" id="IPR056918">
    <property type="entry name" value="8xMP"/>
</dbReference>
<dbReference type="AlphaFoldDB" id="A0A1V1P385"/>